<evidence type="ECO:0000256" key="1">
    <source>
        <dbReference type="ARBA" id="ARBA00004123"/>
    </source>
</evidence>
<dbReference type="EMBL" id="AJVK01007776">
    <property type="status" value="NOT_ANNOTATED_CDS"/>
    <property type="molecule type" value="Genomic_DNA"/>
</dbReference>
<comment type="subcellular location">
    <subcellularLocation>
        <location evidence="1">Nucleus</location>
    </subcellularLocation>
</comment>
<keyword evidence="6" id="KW-1185">Reference proteome</keyword>
<accession>A0A1B0EZ59</accession>
<keyword evidence="2" id="KW-0539">Nucleus</keyword>
<sequence length="385" mass="44687">MFPSNRKHNGYSNSCNSSQLELPDVFSSPRSDDELEVELDDPMDLLHLLSDNVRQEYLNYLEKLLHVNYETWMICNSPDDQQQLNLQDMHVCAKILEQKAVKSCMIVNLYRKAMLKIFCNAETQTEQENFLIERYFQESHAIPVKPPSPKKKRKNPSKKRRKSPKPKVQEEPPPPPAPVAEKDEIEANLEKLFASEHNELDIFDNAGEFDPHIKLVLSEAKDPPVKATEEIRSPKLPVSEENQKDSLRDSIWPCELRMRRKKLYEIMCSVGEFSLRRYEKVKVVFLELFGEDSDDEEAPISPSTDMDSVTLSSCRKRIAPTIVKHLMKPFNEGLIANRWLFKKLAKSLADSIVIENDYPDERYIKNFIEDYFAFHPKVVDVTDIV</sequence>
<feature type="compositionally biased region" description="Basic residues" evidence="3">
    <location>
        <begin position="148"/>
        <end position="165"/>
    </location>
</feature>
<dbReference type="GO" id="GO:0006355">
    <property type="term" value="P:regulation of DNA-templated transcription"/>
    <property type="evidence" value="ECO:0007669"/>
    <property type="project" value="InterPro"/>
</dbReference>
<evidence type="ECO:0000313" key="6">
    <source>
        <dbReference type="Proteomes" id="UP000092462"/>
    </source>
</evidence>
<evidence type="ECO:0000313" key="5">
    <source>
        <dbReference type="EnsemblMetazoa" id="PPAI010157-PA"/>
    </source>
</evidence>
<feature type="domain" description="Set2 Rpb1 interacting" evidence="4">
    <location>
        <begin position="315"/>
        <end position="374"/>
    </location>
</feature>
<dbReference type="VEuPathDB" id="VectorBase:PPAPM1_006267"/>
<evidence type="ECO:0000256" key="2">
    <source>
        <dbReference type="ARBA" id="ARBA00023242"/>
    </source>
</evidence>
<dbReference type="InterPro" id="IPR013257">
    <property type="entry name" value="SRI"/>
</dbReference>
<dbReference type="EnsemblMetazoa" id="PPAI010157-RA">
    <property type="protein sequence ID" value="PPAI010157-PA"/>
    <property type="gene ID" value="PPAI010157"/>
</dbReference>
<dbReference type="AlphaFoldDB" id="A0A1B0EZ59"/>
<organism evidence="5 6">
    <name type="scientific">Phlebotomus papatasi</name>
    <name type="common">Sandfly</name>
    <dbReference type="NCBI Taxonomy" id="29031"/>
    <lineage>
        <taxon>Eukaryota</taxon>
        <taxon>Metazoa</taxon>
        <taxon>Ecdysozoa</taxon>
        <taxon>Arthropoda</taxon>
        <taxon>Hexapoda</taxon>
        <taxon>Insecta</taxon>
        <taxon>Pterygota</taxon>
        <taxon>Neoptera</taxon>
        <taxon>Endopterygota</taxon>
        <taxon>Diptera</taxon>
        <taxon>Nematocera</taxon>
        <taxon>Psychodoidea</taxon>
        <taxon>Psychodidae</taxon>
        <taxon>Phlebotomus</taxon>
        <taxon>Phlebotomus</taxon>
    </lineage>
</organism>
<protein>
    <recommendedName>
        <fullName evidence="4">Set2 Rpb1 interacting domain-containing protein</fullName>
    </recommendedName>
</protein>
<dbReference type="VEuPathDB" id="VectorBase:PPAI010157"/>
<dbReference type="EMBL" id="AJVK01007775">
    <property type="status" value="NOT_ANNOTATED_CDS"/>
    <property type="molecule type" value="Genomic_DNA"/>
</dbReference>
<evidence type="ECO:0000259" key="4">
    <source>
        <dbReference type="Pfam" id="PF08236"/>
    </source>
</evidence>
<dbReference type="GO" id="GO:0005694">
    <property type="term" value="C:chromosome"/>
    <property type="evidence" value="ECO:0007669"/>
    <property type="project" value="InterPro"/>
</dbReference>
<dbReference type="Proteomes" id="UP000092462">
    <property type="component" value="Unassembled WGS sequence"/>
</dbReference>
<evidence type="ECO:0000256" key="3">
    <source>
        <dbReference type="SAM" id="MobiDB-lite"/>
    </source>
</evidence>
<proteinExistence type="predicted"/>
<name>A0A1B0EZ59_PHLPP</name>
<dbReference type="Pfam" id="PF08236">
    <property type="entry name" value="SRI"/>
    <property type="match status" value="1"/>
</dbReference>
<feature type="region of interest" description="Disordered" evidence="3">
    <location>
        <begin position="142"/>
        <end position="180"/>
    </location>
</feature>
<reference evidence="5" key="1">
    <citation type="submission" date="2022-08" db="UniProtKB">
        <authorList>
            <consortium name="EnsemblMetazoa"/>
        </authorList>
    </citation>
    <scope>IDENTIFICATION</scope>
    <source>
        <strain evidence="5">Israel</strain>
    </source>
</reference>